<accession>A0A6G0SZS8</accession>
<dbReference type="EMBL" id="VYZN01000076">
    <property type="protein sequence ID" value="KAE9523762.1"/>
    <property type="molecule type" value="Genomic_DNA"/>
</dbReference>
<evidence type="ECO:0000313" key="1">
    <source>
        <dbReference type="EMBL" id="KAE9523762.1"/>
    </source>
</evidence>
<comment type="caution">
    <text evidence="1">The sequence shown here is derived from an EMBL/GenBank/DDBJ whole genome shotgun (WGS) entry which is preliminary data.</text>
</comment>
<organism evidence="1 2">
    <name type="scientific">Aphis glycines</name>
    <name type="common">Soybean aphid</name>
    <dbReference type="NCBI Taxonomy" id="307491"/>
    <lineage>
        <taxon>Eukaryota</taxon>
        <taxon>Metazoa</taxon>
        <taxon>Ecdysozoa</taxon>
        <taxon>Arthropoda</taxon>
        <taxon>Hexapoda</taxon>
        <taxon>Insecta</taxon>
        <taxon>Pterygota</taxon>
        <taxon>Neoptera</taxon>
        <taxon>Paraneoptera</taxon>
        <taxon>Hemiptera</taxon>
        <taxon>Sternorrhyncha</taxon>
        <taxon>Aphidomorpha</taxon>
        <taxon>Aphidoidea</taxon>
        <taxon>Aphididae</taxon>
        <taxon>Aphidini</taxon>
        <taxon>Aphis</taxon>
        <taxon>Aphis</taxon>
    </lineage>
</organism>
<reference evidence="1 2" key="1">
    <citation type="submission" date="2019-08" db="EMBL/GenBank/DDBJ databases">
        <title>The genome of the soybean aphid Biotype 1, its phylome, world population structure and adaptation to the North American continent.</title>
        <authorList>
            <person name="Giordano R."/>
            <person name="Donthu R.K."/>
            <person name="Hernandez A.G."/>
            <person name="Wright C.L."/>
            <person name="Zimin A.V."/>
        </authorList>
    </citation>
    <scope>NUCLEOTIDE SEQUENCE [LARGE SCALE GENOMIC DNA]</scope>
    <source>
        <tissue evidence="1">Whole aphids</tissue>
    </source>
</reference>
<dbReference type="Proteomes" id="UP000475862">
    <property type="component" value="Unassembled WGS sequence"/>
</dbReference>
<gene>
    <name evidence="1" type="ORF">AGLY_015822</name>
</gene>
<dbReference type="AlphaFoldDB" id="A0A6G0SZS8"/>
<protein>
    <recommendedName>
        <fullName evidence="3">MULE transposase domain-containing protein</fullName>
    </recommendedName>
</protein>
<sequence>MNDISNFRRHIYRQRRKSQPVLPKSIEEAVQQLAVRQTEIQTFKLERFVFVHEDNSIVAITCKTNLQYLCTSLPLYADGTFNYCRKYFYQMYTIHAYKNNMYLPLVYFLLNGKSTECYIKMWYFLNELCGSFNLSFKPDLIRTDFEISAHIAIKINAKYSVVNFILANLVSDAFYELIEISPSENAFEFSDYVLKNYIEENCLFPPEIWAEAPSTIPKTTNGPESFHRHYNEQFYSAHPSLWKVIEVLKEIQVETNIKMNEESTRLRTKEIKNIEFVNEHYFKYTSGEINRQQFLSIMGHSGANYNFIKVNNPYLTIAMRKRPTKKMYA</sequence>
<proteinExistence type="predicted"/>
<evidence type="ECO:0008006" key="3">
    <source>
        <dbReference type="Google" id="ProtNLM"/>
    </source>
</evidence>
<dbReference type="OrthoDB" id="6579738at2759"/>
<name>A0A6G0SZS8_APHGL</name>
<keyword evidence="2" id="KW-1185">Reference proteome</keyword>
<evidence type="ECO:0000313" key="2">
    <source>
        <dbReference type="Proteomes" id="UP000475862"/>
    </source>
</evidence>